<evidence type="ECO:0000313" key="5">
    <source>
        <dbReference type="EMBL" id="CDY69586.1"/>
    </source>
</evidence>
<dbReference type="GO" id="GO:0005634">
    <property type="term" value="C:nucleus"/>
    <property type="evidence" value="ECO:0000318"/>
    <property type="project" value="GO_Central"/>
</dbReference>
<dbReference type="GO" id="GO:0010468">
    <property type="term" value="P:regulation of gene expression"/>
    <property type="evidence" value="ECO:0000318"/>
    <property type="project" value="GO_Central"/>
</dbReference>
<dbReference type="Gene3D" id="3.30.200.20">
    <property type="entry name" value="Phosphorylase Kinase, domain 1"/>
    <property type="match status" value="1"/>
</dbReference>
<dbReference type="GO" id="GO:0005524">
    <property type="term" value="F:ATP binding"/>
    <property type="evidence" value="ECO:0007669"/>
    <property type="project" value="UniProtKB-KW"/>
</dbReference>
<dbReference type="InterPro" id="IPR008271">
    <property type="entry name" value="Ser/Thr_kinase_AS"/>
</dbReference>
<evidence type="ECO:0000313" key="6">
    <source>
        <dbReference type="Proteomes" id="UP000028999"/>
    </source>
</evidence>
<dbReference type="PROSITE" id="PS00108">
    <property type="entry name" value="PROTEIN_KINASE_ST"/>
    <property type="match status" value="1"/>
</dbReference>
<dbReference type="Gramene" id="CDY69586">
    <property type="protein sequence ID" value="CDY69586"/>
    <property type="gene ID" value="GSBRNA2T00088907001"/>
</dbReference>
<dbReference type="GO" id="GO:0007165">
    <property type="term" value="P:signal transduction"/>
    <property type="evidence" value="ECO:0000318"/>
    <property type="project" value="GO_Central"/>
</dbReference>
<name>A0A078JVL5_BRANA</name>
<dbReference type="GO" id="GO:0005737">
    <property type="term" value="C:cytoplasm"/>
    <property type="evidence" value="ECO:0000318"/>
    <property type="project" value="GO_Central"/>
</dbReference>
<evidence type="ECO:0000256" key="1">
    <source>
        <dbReference type="ARBA" id="ARBA00006485"/>
    </source>
</evidence>
<dbReference type="STRING" id="3708.A0A078JVL5"/>
<dbReference type="AlphaFoldDB" id="A0A078JVL5"/>
<dbReference type="SMART" id="SM00220">
    <property type="entry name" value="S_TKc"/>
    <property type="match status" value="1"/>
</dbReference>
<dbReference type="Gene3D" id="1.10.510.10">
    <property type="entry name" value="Transferase(Phosphotransferase) domain 1"/>
    <property type="match status" value="1"/>
</dbReference>
<dbReference type="GO" id="GO:0010389">
    <property type="term" value="P:regulation of G2/M transition of mitotic cell cycle"/>
    <property type="evidence" value="ECO:0000318"/>
    <property type="project" value="GO_Central"/>
</dbReference>
<dbReference type="InterPro" id="IPR050108">
    <property type="entry name" value="CDK"/>
</dbReference>
<feature type="domain" description="Protein kinase" evidence="4">
    <location>
        <begin position="1"/>
        <end position="217"/>
    </location>
</feature>
<organism evidence="5 6">
    <name type="scientific">Brassica napus</name>
    <name type="common">Rape</name>
    <dbReference type="NCBI Taxonomy" id="3708"/>
    <lineage>
        <taxon>Eukaryota</taxon>
        <taxon>Viridiplantae</taxon>
        <taxon>Streptophyta</taxon>
        <taxon>Embryophyta</taxon>
        <taxon>Tracheophyta</taxon>
        <taxon>Spermatophyta</taxon>
        <taxon>Magnoliopsida</taxon>
        <taxon>eudicotyledons</taxon>
        <taxon>Gunneridae</taxon>
        <taxon>Pentapetalae</taxon>
        <taxon>rosids</taxon>
        <taxon>malvids</taxon>
        <taxon>Brassicales</taxon>
        <taxon>Brassicaceae</taxon>
        <taxon>Brassiceae</taxon>
        <taxon>Brassica</taxon>
    </lineage>
</organism>
<gene>
    <name evidence="5" type="primary">BnaAnng30910D</name>
    <name evidence="5" type="ORF">GSBRNA2T00088907001</name>
</gene>
<dbReference type="GO" id="GO:0000082">
    <property type="term" value="P:G1/S transition of mitotic cell cycle"/>
    <property type="evidence" value="ECO:0000318"/>
    <property type="project" value="GO_Central"/>
</dbReference>
<protein>
    <submittedName>
        <fullName evidence="5">BnaAnng30910D protein</fullName>
    </submittedName>
</protein>
<dbReference type="GO" id="GO:0000307">
    <property type="term" value="C:cyclin-dependent protein kinase holoenzyme complex"/>
    <property type="evidence" value="ECO:0000318"/>
    <property type="project" value="GO_Central"/>
</dbReference>
<dbReference type="EMBL" id="LK039770">
    <property type="protein sequence ID" value="CDY69586.1"/>
    <property type="molecule type" value="Genomic_DNA"/>
</dbReference>
<dbReference type="PROSITE" id="PS50011">
    <property type="entry name" value="PROTEIN_KINASE_DOM"/>
    <property type="match status" value="1"/>
</dbReference>
<proteinExistence type="inferred from homology"/>
<dbReference type="SUPFAM" id="SSF56112">
    <property type="entry name" value="Protein kinase-like (PK-like)"/>
    <property type="match status" value="1"/>
</dbReference>
<dbReference type="PANTHER" id="PTHR24056">
    <property type="entry name" value="CELL DIVISION PROTEIN KINASE"/>
    <property type="match status" value="1"/>
</dbReference>
<dbReference type="Pfam" id="PF00069">
    <property type="entry name" value="Pkinase"/>
    <property type="match status" value="1"/>
</dbReference>
<dbReference type="GO" id="GO:0004693">
    <property type="term" value="F:cyclin-dependent protein serine/threonine kinase activity"/>
    <property type="evidence" value="ECO:0000318"/>
    <property type="project" value="GO_Central"/>
</dbReference>
<keyword evidence="3" id="KW-0067">ATP-binding</keyword>
<reference evidence="5 6" key="1">
    <citation type="journal article" date="2014" name="Science">
        <title>Plant genetics. Early allopolyploid evolution in the post-Neolithic Brassica napus oilseed genome.</title>
        <authorList>
            <person name="Chalhoub B."/>
            <person name="Denoeud F."/>
            <person name="Liu S."/>
            <person name="Parkin I.A."/>
            <person name="Tang H."/>
            <person name="Wang X."/>
            <person name="Chiquet J."/>
            <person name="Belcram H."/>
            <person name="Tong C."/>
            <person name="Samans B."/>
            <person name="Correa M."/>
            <person name="Da Silva C."/>
            <person name="Just J."/>
            <person name="Falentin C."/>
            <person name="Koh C.S."/>
            <person name="Le Clainche I."/>
            <person name="Bernard M."/>
            <person name="Bento P."/>
            <person name="Noel B."/>
            <person name="Labadie K."/>
            <person name="Alberti A."/>
            <person name="Charles M."/>
            <person name="Arnaud D."/>
            <person name="Guo H."/>
            <person name="Daviaud C."/>
            <person name="Alamery S."/>
            <person name="Jabbari K."/>
            <person name="Zhao M."/>
            <person name="Edger P.P."/>
            <person name="Chelaifa H."/>
            <person name="Tack D."/>
            <person name="Lassalle G."/>
            <person name="Mestiri I."/>
            <person name="Schnel N."/>
            <person name="Le Paslier M.C."/>
            <person name="Fan G."/>
            <person name="Renault V."/>
            <person name="Bayer P.E."/>
            <person name="Golicz A.A."/>
            <person name="Manoli S."/>
            <person name="Lee T.H."/>
            <person name="Thi V.H."/>
            <person name="Chalabi S."/>
            <person name="Hu Q."/>
            <person name="Fan C."/>
            <person name="Tollenaere R."/>
            <person name="Lu Y."/>
            <person name="Battail C."/>
            <person name="Shen J."/>
            <person name="Sidebottom C.H."/>
            <person name="Wang X."/>
            <person name="Canaguier A."/>
            <person name="Chauveau A."/>
            <person name="Berard A."/>
            <person name="Deniot G."/>
            <person name="Guan M."/>
            <person name="Liu Z."/>
            <person name="Sun F."/>
            <person name="Lim Y.P."/>
            <person name="Lyons E."/>
            <person name="Town C.D."/>
            <person name="Bancroft I."/>
            <person name="Wang X."/>
            <person name="Meng J."/>
            <person name="Ma J."/>
            <person name="Pires J.C."/>
            <person name="King G.J."/>
            <person name="Brunel D."/>
            <person name="Delourme R."/>
            <person name="Renard M."/>
            <person name="Aury J.M."/>
            <person name="Adams K.L."/>
            <person name="Batley J."/>
            <person name="Snowdon R.J."/>
            <person name="Tost J."/>
            <person name="Edwards D."/>
            <person name="Zhou Y."/>
            <person name="Hua W."/>
            <person name="Sharpe A.G."/>
            <person name="Paterson A.H."/>
            <person name="Guan C."/>
            <person name="Wincker P."/>
        </authorList>
    </citation>
    <scope>NUCLEOTIDE SEQUENCE [LARGE SCALE GENOMIC DNA]</scope>
    <source>
        <strain evidence="6">cv. Darmor-bzh</strain>
    </source>
</reference>
<comment type="similarity">
    <text evidence="1">Belongs to the protein kinase superfamily. CMGC Ser/Thr protein kinase family. CDC2/CDKX subfamily.</text>
</comment>
<dbReference type="InterPro" id="IPR000719">
    <property type="entry name" value="Prot_kinase_dom"/>
</dbReference>
<keyword evidence="6" id="KW-1185">Reference proteome</keyword>
<dbReference type="Proteomes" id="UP000028999">
    <property type="component" value="Unassembled WGS sequence"/>
</dbReference>
<evidence type="ECO:0000256" key="2">
    <source>
        <dbReference type="ARBA" id="ARBA00022741"/>
    </source>
</evidence>
<dbReference type="GO" id="GO:0030332">
    <property type="term" value="F:cyclin binding"/>
    <property type="evidence" value="ECO:0000318"/>
    <property type="project" value="GO_Central"/>
</dbReference>
<evidence type="ECO:0000259" key="4">
    <source>
        <dbReference type="PROSITE" id="PS50011"/>
    </source>
</evidence>
<evidence type="ECO:0000256" key="3">
    <source>
        <dbReference type="ARBA" id="ARBA00022840"/>
    </source>
</evidence>
<dbReference type="PaxDb" id="3708-A0A078JVL5"/>
<sequence length="217" mass="24889">MLACDPHIVRLMDVKQGLSKDGKTVLYLVFEYMDTDVKKYIRSFRQTGDNIPPQIVKSLMYQLCKGIAFCHGHGVLHRDLKPHNLLMDPKTMRLKIADLGLARAFTLPMKKYTHELIISVDLFELNVIVSGYKLVTSKAILICFFFQICRWVLKARSSIFTRERIKEVSLDMKIKVLCSLHHHRLYRVEMAVSDASDSALFVAFDAEMNKLINVPAA</sequence>
<keyword evidence="2" id="KW-0547">Nucleotide-binding</keyword>
<dbReference type="InterPro" id="IPR011009">
    <property type="entry name" value="Kinase-like_dom_sf"/>
</dbReference>
<accession>A0A078JVL5</accession>
<dbReference type="PANTHER" id="PTHR24056:SF410">
    <property type="entry name" value="CYCLIN-DEPENDENT KINASE B2-1"/>
    <property type="match status" value="1"/>
</dbReference>